<protein>
    <submittedName>
        <fullName evidence="1">Uncharacterized protein</fullName>
    </submittedName>
</protein>
<comment type="caution">
    <text evidence="1">The sequence shown here is derived from an EMBL/GenBank/DDBJ whole genome shotgun (WGS) entry which is preliminary data.</text>
</comment>
<sequence length="103" mass="11528">MDSAVYKSIAAKIARDLEMAPVESDILVIERFLPVIEKMRREGAVILLEWDGERGQGDNGVYTAVVSGKTLKGEHFRIDADTIEEALSYIIVNYAMIKWGINL</sequence>
<dbReference type="RefSeq" id="WP_126581610.1">
    <property type="nucleotide sequence ID" value="NZ_BIFR01000001.1"/>
</dbReference>
<organism evidence="1 2">
    <name type="scientific">Tengunoibacter tsumagoiensis</name>
    <dbReference type="NCBI Taxonomy" id="2014871"/>
    <lineage>
        <taxon>Bacteria</taxon>
        <taxon>Bacillati</taxon>
        <taxon>Chloroflexota</taxon>
        <taxon>Ktedonobacteria</taxon>
        <taxon>Ktedonobacterales</taxon>
        <taxon>Dictyobacteraceae</taxon>
        <taxon>Tengunoibacter</taxon>
    </lineage>
</organism>
<dbReference type="Proteomes" id="UP000287352">
    <property type="component" value="Unassembled WGS sequence"/>
</dbReference>
<evidence type="ECO:0000313" key="2">
    <source>
        <dbReference type="Proteomes" id="UP000287352"/>
    </source>
</evidence>
<gene>
    <name evidence="1" type="ORF">KTT_39990</name>
</gene>
<reference evidence="2" key="1">
    <citation type="submission" date="2018-12" db="EMBL/GenBank/DDBJ databases">
        <title>Tengunoibacter tsumagoiensis gen. nov., sp. nov., Dictyobacter kobayashii sp. nov., D. alpinus sp. nov., and D. joshuensis sp. nov. and description of Dictyobacteraceae fam. nov. within the order Ktedonobacterales isolated from Tengu-no-mugimeshi.</title>
        <authorList>
            <person name="Wang C.M."/>
            <person name="Zheng Y."/>
            <person name="Sakai Y."/>
            <person name="Toyoda A."/>
            <person name="Minakuchi Y."/>
            <person name="Abe K."/>
            <person name="Yokota A."/>
            <person name="Yabe S."/>
        </authorList>
    </citation>
    <scope>NUCLEOTIDE SEQUENCE [LARGE SCALE GENOMIC DNA]</scope>
    <source>
        <strain evidence="2">Uno3</strain>
    </source>
</reference>
<evidence type="ECO:0000313" key="1">
    <source>
        <dbReference type="EMBL" id="GCE14140.1"/>
    </source>
</evidence>
<accession>A0A402A4V9</accession>
<proteinExistence type="predicted"/>
<name>A0A402A4V9_9CHLR</name>
<dbReference type="AlphaFoldDB" id="A0A402A4V9"/>
<dbReference type="EMBL" id="BIFR01000001">
    <property type="protein sequence ID" value="GCE14140.1"/>
    <property type="molecule type" value="Genomic_DNA"/>
</dbReference>
<keyword evidence="2" id="KW-1185">Reference proteome</keyword>
<dbReference type="OrthoDB" id="9256018at2"/>